<dbReference type="InterPro" id="IPR005123">
    <property type="entry name" value="Oxoglu/Fe-dep_dioxygenase_dom"/>
</dbReference>
<dbReference type="SUPFAM" id="SSF51197">
    <property type="entry name" value="Clavaminate synthase-like"/>
    <property type="match status" value="1"/>
</dbReference>
<dbReference type="InterPro" id="IPR044861">
    <property type="entry name" value="IPNS-like_FE2OG_OXY"/>
</dbReference>
<reference evidence="2" key="1">
    <citation type="submission" date="2018-05" db="EMBL/GenBank/DDBJ databases">
        <authorList>
            <person name="Lanie J.A."/>
            <person name="Ng W.-L."/>
            <person name="Kazmierczak K.M."/>
            <person name="Andrzejewski T.M."/>
            <person name="Davidsen T.M."/>
            <person name="Wayne K.J."/>
            <person name="Tettelin H."/>
            <person name="Glass J.I."/>
            <person name="Rusch D."/>
            <person name="Podicherti R."/>
            <person name="Tsui H.-C.T."/>
            <person name="Winkler M.E."/>
        </authorList>
    </citation>
    <scope>NUCLEOTIDE SEQUENCE</scope>
</reference>
<protein>
    <recommendedName>
        <fullName evidence="1">Fe2OG dioxygenase domain-containing protein</fullName>
    </recommendedName>
</protein>
<dbReference type="AlphaFoldDB" id="A0A381ZNX3"/>
<evidence type="ECO:0000313" key="2">
    <source>
        <dbReference type="EMBL" id="SVA90661.1"/>
    </source>
</evidence>
<dbReference type="Gene3D" id="2.60.120.330">
    <property type="entry name" value="B-lactam Antibiotic, Isopenicillin N Synthase, Chain"/>
    <property type="match status" value="1"/>
</dbReference>
<dbReference type="Pfam" id="PF14226">
    <property type="entry name" value="DIOX_N"/>
    <property type="match status" value="1"/>
</dbReference>
<gene>
    <name evidence="2" type="ORF">METZ01_LOCUS143515</name>
</gene>
<dbReference type="InterPro" id="IPR027443">
    <property type="entry name" value="IPNS-like_sf"/>
</dbReference>
<dbReference type="Pfam" id="PF03171">
    <property type="entry name" value="2OG-FeII_Oxy"/>
    <property type="match status" value="2"/>
</dbReference>
<feature type="domain" description="Fe2OG dioxygenase" evidence="1">
    <location>
        <begin position="162"/>
        <end position="309"/>
    </location>
</feature>
<accession>A0A381ZNX3</accession>
<dbReference type="EMBL" id="UINC01021976">
    <property type="protein sequence ID" value="SVA90661.1"/>
    <property type="molecule type" value="Genomic_DNA"/>
</dbReference>
<dbReference type="InterPro" id="IPR050231">
    <property type="entry name" value="Iron_ascorbate_oxido_reductase"/>
</dbReference>
<proteinExistence type="predicted"/>
<feature type="non-terminal residue" evidence="2">
    <location>
        <position position="1"/>
    </location>
</feature>
<evidence type="ECO:0000259" key="1">
    <source>
        <dbReference type="PROSITE" id="PS51471"/>
    </source>
</evidence>
<sequence>VPIVDISRYLDGSDPMGVVLELRHAATRVGFFQVVGHGVPHELIDSTRQAARRFFARPQDQKSVSGCLSLGEASNWRGYEHFASDNKEAFEIGLKTQGRVDAAGRPLPLHGDNLWPPGDPDFRHTVTAYHTATTNLARQLLGAMAWALGLDPRYFETKVREPLAHLRLWKYPPHTELAAHKDHGFLTVLLQDQCYGGLQVLRRVQPKAVPVQKQSVAQDRSALDGDLESREIAEEIALASTLSQNQSESVWLDVPVIPHAFVINVGRLFEIFCQETFPATIHRVRYTPDKTARPETSQPRISLALFFAPDWDVTVVPPSVLRAPDVSQVCSVQSGPHILFGYRWQQYVNSGEIPDVKAAKRRALEDISVLACHDP</sequence>
<dbReference type="InterPro" id="IPR026992">
    <property type="entry name" value="DIOX_N"/>
</dbReference>
<dbReference type="PROSITE" id="PS51471">
    <property type="entry name" value="FE2OG_OXY"/>
    <property type="match status" value="1"/>
</dbReference>
<dbReference type="PANTHER" id="PTHR47990">
    <property type="entry name" value="2-OXOGLUTARATE (2OG) AND FE(II)-DEPENDENT OXYGENASE SUPERFAMILY PROTEIN-RELATED"/>
    <property type="match status" value="1"/>
</dbReference>
<organism evidence="2">
    <name type="scientific">marine metagenome</name>
    <dbReference type="NCBI Taxonomy" id="408172"/>
    <lineage>
        <taxon>unclassified sequences</taxon>
        <taxon>metagenomes</taxon>
        <taxon>ecological metagenomes</taxon>
    </lineage>
</organism>
<name>A0A381ZNX3_9ZZZZ</name>